<sequence length="285" mass="32375">MSFMAKRLLKKFRTEDYKKNVAHSFLKPNQKINIFRQNQDKYKIYPVKNGQLVTFEPISNPTSQILYFHGGAFTVPMNEDQLEMITKIAVESNSRIEVADFPLLPNHHADELLAFSQEAFEIATDSDLPTFVVADSAGAKLALQLLVNNPGKVAGTSLISPWLDMKLTDPEIEKRSQEDVLLDLPTLQKIGGWFESGTSPETWVDFSDSSQLQDLGDIQIFFGANEMLVPSNRRFVQALTDAANTNPLVTEFKDVWHDYTLWFKLLETKKTFKQIAEFVKDRHGA</sequence>
<evidence type="ECO:0000313" key="2">
    <source>
        <dbReference type="EMBL" id="GEL28647.1"/>
    </source>
</evidence>
<accession>A0A511DWM0</accession>
<gene>
    <name evidence="2" type="ORF">LKE01_14670</name>
</gene>
<dbReference type="InterPro" id="IPR050300">
    <property type="entry name" value="GDXG_lipolytic_enzyme"/>
</dbReference>
<organism evidence="2 3">
    <name type="scientific">Lentilactobacillus kefiri</name>
    <name type="common">Lactobacillus kefiri</name>
    <dbReference type="NCBI Taxonomy" id="33962"/>
    <lineage>
        <taxon>Bacteria</taxon>
        <taxon>Bacillati</taxon>
        <taxon>Bacillota</taxon>
        <taxon>Bacilli</taxon>
        <taxon>Lactobacillales</taxon>
        <taxon>Lactobacillaceae</taxon>
        <taxon>Lentilactobacillus</taxon>
    </lineage>
</organism>
<dbReference type="GO" id="GO:0016787">
    <property type="term" value="F:hydrolase activity"/>
    <property type="evidence" value="ECO:0007669"/>
    <property type="project" value="UniProtKB-KW"/>
</dbReference>
<dbReference type="RefSeq" id="WP_056981697.1">
    <property type="nucleotide sequence ID" value="NZ_BJVK01000018.1"/>
</dbReference>
<dbReference type="Pfam" id="PF07859">
    <property type="entry name" value="Abhydrolase_3"/>
    <property type="match status" value="1"/>
</dbReference>
<dbReference type="SUPFAM" id="SSF53474">
    <property type="entry name" value="alpha/beta-Hydrolases"/>
    <property type="match status" value="1"/>
</dbReference>
<dbReference type="InterPro" id="IPR013094">
    <property type="entry name" value="AB_hydrolase_3"/>
</dbReference>
<evidence type="ECO:0000256" key="1">
    <source>
        <dbReference type="ARBA" id="ARBA00022801"/>
    </source>
</evidence>
<dbReference type="InterPro" id="IPR029058">
    <property type="entry name" value="AB_hydrolase_fold"/>
</dbReference>
<comment type="caution">
    <text evidence="2">The sequence shown here is derived from an EMBL/GenBank/DDBJ whole genome shotgun (WGS) entry which is preliminary data.</text>
</comment>
<reference evidence="2" key="1">
    <citation type="submission" date="2019-07" db="EMBL/GenBank/DDBJ databases">
        <title>Whole genome shotgun sequence of Lactobacillus kefiri NBRC 15888.</title>
        <authorList>
            <person name="Hosoyama A."/>
            <person name="Uohara A."/>
            <person name="Ohji S."/>
            <person name="Ichikawa N."/>
        </authorList>
    </citation>
    <scope>NUCLEOTIDE SEQUENCE [LARGE SCALE GENOMIC DNA]</scope>
    <source>
        <strain evidence="2">NBRC 15888</strain>
    </source>
</reference>
<evidence type="ECO:0000313" key="3">
    <source>
        <dbReference type="Proteomes" id="UP000321893"/>
    </source>
</evidence>
<dbReference type="Proteomes" id="UP000321893">
    <property type="component" value="Unassembled WGS sequence"/>
</dbReference>
<dbReference type="PANTHER" id="PTHR48081:SF8">
    <property type="entry name" value="ALPHA_BETA HYDROLASE FOLD-3 DOMAIN-CONTAINING PROTEIN-RELATED"/>
    <property type="match status" value="1"/>
</dbReference>
<dbReference type="GeneID" id="71566390"/>
<proteinExistence type="predicted"/>
<dbReference type="EMBL" id="BJVK01000018">
    <property type="protein sequence ID" value="GEL28647.1"/>
    <property type="molecule type" value="Genomic_DNA"/>
</dbReference>
<keyword evidence="3" id="KW-1185">Reference proteome</keyword>
<keyword evidence="1" id="KW-0378">Hydrolase</keyword>
<dbReference type="AlphaFoldDB" id="A0A511DWM0"/>
<protein>
    <submittedName>
        <fullName evidence="2">Uncharacterized protein</fullName>
    </submittedName>
</protein>
<dbReference type="Gene3D" id="3.40.50.1820">
    <property type="entry name" value="alpha/beta hydrolase"/>
    <property type="match status" value="1"/>
</dbReference>
<dbReference type="STRING" id="1423764.FC95_GL000983"/>
<dbReference type="OrthoDB" id="9815425at2"/>
<dbReference type="PANTHER" id="PTHR48081">
    <property type="entry name" value="AB HYDROLASE SUPERFAMILY PROTEIN C4A8.06C"/>
    <property type="match status" value="1"/>
</dbReference>
<name>A0A511DWM0_LENKE</name>